<dbReference type="Pfam" id="PF25149">
    <property type="entry name" value="DUF7825"/>
    <property type="match status" value="1"/>
</dbReference>
<gene>
    <name evidence="4" type="ORF">DEO27_007490</name>
</gene>
<sequence length="973" mass="112072">MSDFVEQYVKLLKKEREQDLLPLLQSLTDADKKKFVPELKKLDAEHFKFGPIRKTITGEEYGYLSTDLQRHILSVTHFVVYNRKDFEKTNSGSVIKKKVLDSILPWYCPSWFSDYINRFGDTDFIPHFIDYTWYMELVDGGYITESAQMIARLLPRAIFSPLQTGKNYEPQVLLEQPVTLQKHIWYLFEYSNEIHWSDGNEQFWIKTILDFIGKGLLPRNEILNATAAAINRNFNQSLCGWFVDLLIQLEPTKSELIDLQLHLLNTFNSPHSKPINAALKYFKDIAGDDGFDEIAFFEHCPLVLSSESKTTVTNTLMILEKLAKKHTDKRNEISILASQALLHQDDKLQVRTAKLISKYADSSSLEVWEAVSAYQQGLLFEAKTILEPFLMPEEPADDEAANFIEITEPAYRQPIAFPQNFDELVYLASQAFDQNEAYHFDLLPAALLQFQDQMSEENIRKLLPAFQRAFKTITDDWVSTRGYLDNMLAKFLTSYGLLLIEFHPAAARSIKELHNAHRDKLKEKNRDTKWFDSGIKAWDVFTHSKGYKPHKYVLLNALWILEHKVQVPLLSTPTHEPCLVSIEELIRRISIYQNQRTRPGMMDYQAAVMRCFFDKHTDALSLANALLQGEARDLIGFILGEEHQPKPTYQLKPVWLAAALTHRRDDAHQWLQYSKWNQAYLLANFSWSSYIEHYEQEQYNYQKRVYEKVPATRSTVTVSIDKTGVSPAISGIKSLWGKLTGNKTPIADDEGYFDFLELKYKHLSAEHNDIKRFIYLNPNWPEHWLAYINKEAFRYFDLAGENEKRLVISSLETLMTLNYVYGLMGHLFIATCMLLNDKTVRLYAAELWIKGVREKTIDSQQLGEIIGKHEQNGLAPLKRFTDLILSGMLHISSAHDVELEKLLAACVGNMAEKPLTNSKKLLDIYVEVLAANKQSVNNPAVLNTLDIWAQSATGLTSVVERLKQGFSGNKKII</sequence>
<feature type="domain" description="DUF7825" evidence="3">
    <location>
        <begin position="687"/>
        <end position="963"/>
    </location>
</feature>
<dbReference type="Pfam" id="PF20103">
    <property type="entry name" value="DUF6493"/>
    <property type="match status" value="1"/>
</dbReference>
<evidence type="ECO:0000259" key="1">
    <source>
        <dbReference type="Pfam" id="PF20103"/>
    </source>
</evidence>
<proteinExistence type="predicted"/>
<name>A0A5C1HXG8_9SPHI</name>
<evidence type="ECO:0000313" key="4">
    <source>
        <dbReference type="EMBL" id="QEM09870.1"/>
    </source>
</evidence>
<dbReference type="AlphaFoldDB" id="A0A5C1HXG8"/>
<dbReference type="EMBL" id="CP043450">
    <property type="protein sequence ID" value="QEM09870.1"/>
    <property type="molecule type" value="Genomic_DNA"/>
</dbReference>
<dbReference type="Proteomes" id="UP000251402">
    <property type="component" value="Chromosome"/>
</dbReference>
<dbReference type="InterPro" id="IPR056726">
    <property type="entry name" value="DUF7824"/>
</dbReference>
<evidence type="ECO:0000259" key="2">
    <source>
        <dbReference type="Pfam" id="PF25148"/>
    </source>
</evidence>
<dbReference type="Pfam" id="PF25148">
    <property type="entry name" value="DUF7824"/>
    <property type="match status" value="1"/>
</dbReference>
<evidence type="ECO:0000313" key="5">
    <source>
        <dbReference type="Proteomes" id="UP000251402"/>
    </source>
</evidence>
<reference evidence="4" key="1">
    <citation type="submission" date="2019-08" db="EMBL/GenBank/DDBJ databases">
        <title>Comparative genome analysis confer to the adaptation heavy metal polluted environment.</title>
        <authorList>
            <person name="Li Y."/>
        </authorList>
    </citation>
    <scope>NUCLEOTIDE SEQUENCE [LARGE SCALE GENOMIC DNA]</scope>
    <source>
        <strain evidence="4">P1</strain>
    </source>
</reference>
<feature type="domain" description="DUF6493" evidence="1">
    <location>
        <begin position="4"/>
        <end position="310"/>
    </location>
</feature>
<keyword evidence="5" id="KW-1185">Reference proteome</keyword>
<feature type="domain" description="DUF7824" evidence="2">
    <location>
        <begin position="412"/>
        <end position="677"/>
    </location>
</feature>
<evidence type="ECO:0008006" key="6">
    <source>
        <dbReference type="Google" id="ProtNLM"/>
    </source>
</evidence>
<organism evidence="4 5">
    <name type="scientific">Mucilaginibacter rubeus</name>
    <dbReference type="NCBI Taxonomy" id="2027860"/>
    <lineage>
        <taxon>Bacteria</taxon>
        <taxon>Pseudomonadati</taxon>
        <taxon>Bacteroidota</taxon>
        <taxon>Sphingobacteriia</taxon>
        <taxon>Sphingobacteriales</taxon>
        <taxon>Sphingobacteriaceae</taxon>
        <taxon>Mucilaginibacter</taxon>
    </lineage>
</organism>
<dbReference type="InterPro" id="IPR045472">
    <property type="entry name" value="DUF6493"/>
</dbReference>
<dbReference type="RefSeq" id="WP_112571601.1">
    <property type="nucleotide sequence ID" value="NZ_CP043450.1"/>
</dbReference>
<accession>A0A5C1HXG8</accession>
<evidence type="ECO:0000259" key="3">
    <source>
        <dbReference type="Pfam" id="PF25149"/>
    </source>
</evidence>
<dbReference type="KEGG" id="mrub:DEO27_007490"/>
<dbReference type="InterPro" id="IPR056727">
    <property type="entry name" value="DUF7825"/>
</dbReference>
<dbReference type="OrthoDB" id="6629398at2"/>
<protein>
    <recommendedName>
        <fullName evidence="6">D-tyrosyl-tRNA(Tyr) deacylase</fullName>
    </recommendedName>
</protein>